<evidence type="ECO:0000259" key="5">
    <source>
        <dbReference type="PROSITE" id="PS50002"/>
    </source>
</evidence>
<dbReference type="Gene3D" id="2.30.30.40">
    <property type="entry name" value="SH3 Domains"/>
    <property type="match status" value="1"/>
</dbReference>
<evidence type="ECO:0000259" key="8">
    <source>
        <dbReference type="PROSITE" id="PS50238"/>
    </source>
</evidence>
<organism evidence="9 10">
    <name type="scientific">Betta splendens</name>
    <name type="common">Siamese fighting fish</name>
    <dbReference type="NCBI Taxonomy" id="158456"/>
    <lineage>
        <taxon>Eukaryota</taxon>
        <taxon>Metazoa</taxon>
        <taxon>Chordata</taxon>
        <taxon>Craniata</taxon>
        <taxon>Vertebrata</taxon>
        <taxon>Euteleostomi</taxon>
        <taxon>Actinopterygii</taxon>
        <taxon>Neopterygii</taxon>
        <taxon>Teleostei</taxon>
        <taxon>Neoteleostei</taxon>
        <taxon>Acanthomorphata</taxon>
        <taxon>Anabantaria</taxon>
        <taxon>Anabantiformes</taxon>
        <taxon>Anabantoidei</taxon>
        <taxon>Osphronemidae</taxon>
        <taxon>Betta</taxon>
    </lineage>
</organism>
<proteinExistence type="predicted"/>
<dbReference type="PROSITE" id="PS50020">
    <property type="entry name" value="WW_DOMAIN_2"/>
    <property type="match status" value="2"/>
</dbReference>
<dbReference type="InterPro" id="IPR036028">
    <property type="entry name" value="SH3-like_dom_sf"/>
</dbReference>
<dbReference type="InterPro" id="IPR001202">
    <property type="entry name" value="WW_dom"/>
</dbReference>
<dbReference type="SMART" id="SM00456">
    <property type="entry name" value="WW"/>
    <property type="match status" value="2"/>
</dbReference>
<dbReference type="GO" id="GO:0007165">
    <property type="term" value="P:signal transduction"/>
    <property type="evidence" value="ECO:0007669"/>
    <property type="project" value="InterPro"/>
</dbReference>
<dbReference type="SUPFAM" id="SSF50729">
    <property type="entry name" value="PH domain-like"/>
    <property type="match status" value="1"/>
</dbReference>
<dbReference type="FunFam" id="2.30.29.30:FF:000100">
    <property type="entry name" value="Rho GTPase activating protein 12"/>
    <property type="match status" value="1"/>
</dbReference>
<gene>
    <name evidence="10" type="primary">arhgap12b</name>
</gene>
<name>A0A6P7MDF2_BETSP</name>
<dbReference type="AlphaFoldDB" id="A0A6P7MDF2"/>
<dbReference type="PANTHER" id="PTHR23176">
    <property type="entry name" value="RHO/RAC/CDC GTPASE-ACTIVATING PROTEIN"/>
    <property type="match status" value="1"/>
</dbReference>
<feature type="region of interest" description="Disordered" evidence="4">
    <location>
        <begin position="158"/>
        <end position="239"/>
    </location>
</feature>
<dbReference type="Pfam" id="PF00169">
    <property type="entry name" value="PH"/>
    <property type="match status" value="1"/>
</dbReference>
<keyword evidence="2" id="KW-0343">GTPase activation</keyword>
<dbReference type="InterPro" id="IPR008936">
    <property type="entry name" value="Rho_GTPase_activation_prot"/>
</dbReference>
<dbReference type="Pfam" id="PF00620">
    <property type="entry name" value="RhoGAP"/>
    <property type="match status" value="1"/>
</dbReference>
<feature type="region of interest" description="Disordered" evidence="4">
    <location>
        <begin position="289"/>
        <end position="350"/>
    </location>
</feature>
<feature type="domain" description="SH3" evidence="5">
    <location>
        <begin position="11"/>
        <end position="73"/>
    </location>
</feature>
<dbReference type="InterPro" id="IPR050729">
    <property type="entry name" value="Rho-GAP"/>
</dbReference>
<dbReference type="CDD" id="cd13233">
    <property type="entry name" value="PH_ARHGAP9-like"/>
    <property type="match status" value="1"/>
</dbReference>
<dbReference type="SMART" id="SM00324">
    <property type="entry name" value="RhoGAP"/>
    <property type="match status" value="1"/>
</dbReference>
<dbReference type="GeneID" id="114854577"/>
<accession>A0A6P7MDF2</accession>
<dbReference type="Pfam" id="PF00397">
    <property type="entry name" value="WW"/>
    <property type="match status" value="1"/>
</dbReference>
<feature type="compositionally biased region" description="Low complexity" evidence="4">
    <location>
        <begin position="438"/>
        <end position="456"/>
    </location>
</feature>
<feature type="domain" description="WW" evidence="7">
    <location>
        <begin position="359"/>
        <end position="392"/>
    </location>
</feature>
<feature type="compositionally biased region" description="Acidic residues" evidence="4">
    <location>
        <begin position="576"/>
        <end position="585"/>
    </location>
</feature>
<evidence type="ECO:0000256" key="1">
    <source>
        <dbReference type="ARBA" id="ARBA00022443"/>
    </source>
</evidence>
<feature type="region of interest" description="Disordered" evidence="4">
    <location>
        <begin position="433"/>
        <end position="462"/>
    </location>
</feature>
<dbReference type="CTD" id="393848"/>
<feature type="domain" description="Rho-GAP" evidence="8">
    <location>
        <begin position="652"/>
        <end position="841"/>
    </location>
</feature>
<feature type="compositionally biased region" description="Low complexity" evidence="4">
    <location>
        <begin position="112"/>
        <end position="130"/>
    </location>
</feature>
<protein>
    <submittedName>
        <fullName evidence="10">Rho GTPase-activating protein 12b isoform X5</fullName>
    </submittedName>
</protein>
<feature type="compositionally biased region" description="Polar residues" evidence="4">
    <location>
        <begin position="222"/>
        <end position="231"/>
    </location>
</feature>
<keyword evidence="9" id="KW-1185">Reference proteome</keyword>
<evidence type="ECO:0000313" key="9">
    <source>
        <dbReference type="Proteomes" id="UP000515150"/>
    </source>
</evidence>
<dbReference type="SUPFAM" id="SSF50044">
    <property type="entry name" value="SH3-domain"/>
    <property type="match status" value="1"/>
</dbReference>
<dbReference type="PROSITE" id="PS50238">
    <property type="entry name" value="RHOGAP"/>
    <property type="match status" value="1"/>
</dbReference>
<dbReference type="FunFam" id="1.10.555.10:FF:000003">
    <property type="entry name" value="Putative rho GTPase-activating protein 12"/>
    <property type="match status" value="1"/>
</dbReference>
<feature type="domain" description="WW" evidence="7">
    <location>
        <begin position="269"/>
        <end position="296"/>
    </location>
</feature>
<dbReference type="InterPro" id="IPR035491">
    <property type="entry name" value="ARHGAP12_SH3"/>
</dbReference>
<evidence type="ECO:0000256" key="4">
    <source>
        <dbReference type="SAM" id="MobiDB-lite"/>
    </source>
</evidence>
<dbReference type="InterPro" id="IPR036020">
    <property type="entry name" value="WW_dom_sf"/>
</dbReference>
<evidence type="ECO:0000256" key="3">
    <source>
        <dbReference type="PROSITE-ProRule" id="PRU00192"/>
    </source>
</evidence>
<dbReference type="GO" id="GO:0005096">
    <property type="term" value="F:GTPase activator activity"/>
    <property type="evidence" value="ECO:0007669"/>
    <property type="project" value="UniProtKB-KW"/>
</dbReference>
<dbReference type="PANTHER" id="PTHR23176:SF107">
    <property type="entry name" value="RHO GTPASE-ACTIVATING PROTEIN 12"/>
    <property type="match status" value="1"/>
</dbReference>
<dbReference type="InterPro" id="IPR001849">
    <property type="entry name" value="PH_domain"/>
</dbReference>
<feature type="compositionally biased region" description="Basic and acidic residues" evidence="4">
    <location>
        <begin position="289"/>
        <end position="298"/>
    </location>
</feature>
<feature type="compositionally biased region" description="Basic and acidic residues" evidence="4">
    <location>
        <begin position="589"/>
        <end position="604"/>
    </location>
</feature>
<feature type="compositionally biased region" description="Polar residues" evidence="4">
    <location>
        <begin position="299"/>
        <end position="338"/>
    </location>
</feature>
<dbReference type="Gene3D" id="2.30.29.30">
    <property type="entry name" value="Pleckstrin-homology domain (PH domain)/Phosphotyrosine-binding domain (PTB)"/>
    <property type="match status" value="1"/>
</dbReference>
<keyword evidence="1 3" id="KW-0728">SH3 domain</keyword>
<dbReference type="RefSeq" id="XP_029004961.1">
    <property type="nucleotide sequence ID" value="XM_029149128.3"/>
</dbReference>
<evidence type="ECO:0000313" key="10">
    <source>
        <dbReference type="RefSeq" id="XP_029004961.1"/>
    </source>
</evidence>
<dbReference type="InterPro" id="IPR001452">
    <property type="entry name" value="SH3_domain"/>
</dbReference>
<sequence length="843" mass="94871">MADREGLPFAPGQVYIEVEYDYDYKVKDKVVSIRQGECYVLVKKTNEDWWQVRREEGTKAFYVPAQYVREVRRALLPPQKPTLRAKPTVLDICRASDENLNRPQPEMSSFGRPSPSSTPSPSSDRVTPPVLAKDSNQNPGSPNHCKVVAELVLFHNNNNHHHANNSTLPRTRADSPPDLVCGSHSKSPDSDKTSPGGELPGDAPGKRRNDSESGDELSSSSTEHMQTTSPTGLGRSDSPVYTNLQELKISQSSLPPVPSGSPLHILGDWETHKDLSGRHFYYNRATGERTWKPPRTRDASGSISSVRGDSQGTLESEPLSSEDTCHSTHSSQSDSQYGSPPRGWSEELDEHGHTLYVSEYTQEKWIKHVDEQGRPYYYSADGSRSEWELPKYNVSPQSGEVPKSRSLERKQQDPIVLTKWRHSTYVLDLNDKECAPAPKQSSPDSDSCPSSPKHPSTPSEKCGVLNVTKITENGKKVRKSWTSSWTVLQGSSLLFAKGQGASTSWFGSNQSKPEFTVDLRGASVEWASKDKSSKKHVIELKTRQGTELLIQSEIDSVINDWYRALTEAINTHAWESDEAIEEDMPESPGAEKQDKEKEQRDSKKNRAMKTSVSMDSSDQKKTRMKLKKFLTRRPTYQAVRDKGYIKDQVFGCSLTSLCQRENTSVPNFVTMCIDHVENTGLSVDGLYRVSGNLAVIQKLRFAVNHDEKVDLNDSKWEDIHVTTGALKMFFRELPEPLFTYGSFNDFVNAIKYSDQKQRVNSLKDLIKKLPKPNHDIMQILFKHLRRVIDHGEANRMTTQSVAIVFGPTLLRPETETGNIAVHMVYQNQIVELILLEYESIFGR</sequence>
<dbReference type="SUPFAM" id="SSF51045">
    <property type="entry name" value="WW domain"/>
    <property type="match status" value="2"/>
</dbReference>
<dbReference type="Pfam" id="PF16618">
    <property type="entry name" value="SH3-WW_linker"/>
    <property type="match status" value="1"/>
</dbReference>
<dbReference type="CDD" id="cd04403">
    <property type="entry name" value="RhoGAP_ARHGAP27_15_12_9"/>
    <property type="match status" value="1"/>
</dbReference>
<feature type="region of interest" description="Disordered" evidence="4">
    <location>
        <begin position="99"/>
        <end position="144"/>
    </location>
</feature>
<dbReference type="SMART" id="SM00233">
    <property type="entry name" value="PH"/>
    <property type="match status" value="1"/>
</dbReference>
<dbReference type="Gene3D" id="2.20.70.10">
    <property type="match status" value="2"/>
</dbReference>
<feature type="domain" description="PH" evidence="6">
    <location>
        <begin position="469"/>
        <end position="570"/>
    </location>
</feature>
<dbReference type="GO" id="GO:0005737">
    <property type="term" value="C:cytoplasm"/>
    <property type="evidence" value="ECO:0007669"/>
    <property type="project" value="TreeGrafter"/>
</dbReference>
<dbReference type="InterPro" id="IPR000198">
    <property type="entry name" value="RhoGAP_dom"/>
</dbReference>
<evidence type="ECO:0000256" key="2">
    <source>
        <dbReference type="ARBA" id="ARBA00022468"/>
    </source>
</evidence>
<dbReference type="CDD" id="cd00201">
    <property type="entry name" value="WW"/>
    <property type="match status" value="1"/>
</dbReference>
<feature type="region of interest" description="Disordered" evidence="4">
    <location>
        <begin position="575"/>
        <end position="617"/>
    </location>
</feature>
<dbReference type="CDD" id="cd12070">
    <property type="entry name" value="SH3_ARHGAP12"/>
    <property type="match status" value="1"/>
</dbReference>
<reference evidence="10" key="1">
    <citation type="submission" date="2025-08" db="UniProtKB">
        <authorList>
            <consortium name="RefSeq"/>
        </authorList>
    </citation>
    <scope>IDENTIFICATION</scope>
</reference>
<evidence type="ECO:0000259" key="6">
    <source>
        <dbReference type="PROSITE" id="PS50003"/>
    </source>
</evidence>
<dbReference type="Proteomes" id="UP000515150">
    <property type="component" value="Chromosome 4"/>
</dbReference>
<dbReference type="PROSITE" id="PS50002">
    <property type="entry name" value="SH3"/>
    <property type="match status" value="1"/>
</dbReference>
<dbReference type="InterPro" id="IPR011993">
    <property type="entry name" value="PH-like_dom_sf"/>
</dbReference>
<dbReference type="Gene3D" id="1.10.555.10">
    <property type="entry name" value="Rho GTPase activation protein"/>
    <property type="match status" value="1"/>
</dbReference>
<dbReference type="PROSITE" id="PS50003">
    <property type="entry name" value="PH_DOMAIN"/>
    <property type="match status" value="1"/>
</dbReference>
<evidence type="ECO:0000259" key="7">
    <source>
        <dbReference type="PROSITE" id="PS50020"/>
    </source>
</evidence>
<dbReference type="SUPFAM" id="SSF48350">
    <property type="entry name" value="GTPase activation domain, GAP"/>
    <property type="match status" value="1"/>
</dbReference>